<protein>
    <recommendedName>
        <fullName evidence="6">5'-nucleotidase domain-containing protein 1</fullName>
    </recommendedName>
</protein>
<evidence type="ECO:0000256" key="3">
    <source>
        <dbReference type="ARBA" id="ARBA00022842"/>
    </source>
</evidence>
<dbReference type="InterPro" id="IPR036412">
    <property type="entry name" value="HAD-like_sf"/>
</dbReference>
<reference evidence="4" key="2">
    <citation type="submission" date="2014-03" db="EMBL/GenBank/DDBJ databases">
        <authorList>
            <person name="Genoscope - CEA"/>
        </authorList>
    </citation>
    <scope>NUCLEOTIDE SEQUENCE</scope>
</reference>
<sequence>MSEYFSLSDCDVIGFDLDHTLCRYHLKETSRLIYESFTRYLVEHKDYDKDLLILTPASWDFCFKGLVVDLEDGNLVKLAEDGTVLRATHGTNNLSTEEIIKHYGSKREWKNFDSLNTSFTKSTKYYFYDNYFDLPGALLCGRVVDMLRKRGNEVNSDFWKDIVAAIDHNYNTSAFKGMLITYAIIKSLSVVETEDHIRNHYFTISVG</sequence>
<keyword evidence="2" id="KW-0378">Hydrolase</keyword>
<dbReference type="Pfam" id="PF05761">
    <property type="entry name" value="5_nucleotid"/>
    <property type="match status" value="1"/>
</dbReference>
<evidence type="ECO:0000313" key="4">
    <source>
        <dbReference type="EMBL" id="CDQ67007.1"/>
    </source>
</evidence>
<reference evidence="4" key="1">
    <citation type="journal article" date="2014" name="Nat. Commun.">
        <title>The rainbow trout genome provides novel insights into evolution after whole-genome duplication in vertebrates.</title>
        <authorList>
            <person name="Berthelot C."/>
            <person name="Brunet F."/>
            <person name="Chalopin D."/>
            <person name="Juanchich A."/>
            <person name="Bernard M."/>
            <person name="Noel B."/>
            <person name="Bento P."/>
            <person name="Da Silva C."/>
            <person name="Labadie K."/>
            <person name="Alberti A."/>
            <person name="Aury J.M."/>
            <person name="Louis A."/>
            <person name="Dehais P."/>
            <person name="Bardou P."/>
            <person name="Montfort J."/>
            <person name="Klopp C."/>
            <person name="Cabau C."/>
            <person name="Gaspin C."/>
            <person name="Thorgaard G.H."/>
            <person name="Boussaha M."/>
            <person name="Quillet E."/>
            <person name="Guyomard R."/>
            <person name="Galiana D."/>
            <person name="Bobe J."/>
            <person name="Volff J.N."/>
            <person name="Genet C."/>
            <person name="Wincker P."/>
            <person name="Jaillon O."/>
            <person name="Roest Crollius H."/>
            <person name="Guiguen Y."/>
        </authorList>
    </citation>
    <scope>NUCLEOTIDE SEQUENCE [LARGE SCALE GENOMIC DNA]</scope>
</reference>
<dbReference type="STRING" id="8022.A0A060WIK9"/>
<evidence type="ECO:0000313" key="5">
    <source>
        <dbReference type="Proteomes" id="UP000193380"/>
    </source>
</evidence>
<dbReference type="PaxDb" id="8022-A0A060WIK9"/>
<accession>A0A060WIK9</accession>
<organism evidence="4 5">
    <name type="scientific">Oncorhynchus mykiss</name>
    <name type="common">Rainbow trout</name>
    <name type="synonym">Salmo gairdneri</name>
    <dbReference type="NCBI Taxonomy" id="8022"/>
    <lineage>
        <taxon>Eukaryota</taxon>
        <taxon>Metazoa</taxon>
        <taxon>Chordata</taxon>
        <taxon>Craniata</taxon>
        <taxon>Vertebrata</taxon>
        <taxon>Euteleostomi</taxon>
        <taxon>Actinopterygii</taxon>
        <taxon>Neopterygii</taxon>
        <taxon>Teleostei</taxon>
        <taxon>Protacanthopterygii</taxon>
        <taxon>Salmoniformes</taxon>
        <taxon>Salmonidae</taxon>
        <taxon>Salmoninae</taxon>
        <taxon>Oncorhynchus</taxon>
    </lineage>
</organism>
<keyword evidence="1" id="KW-0479">Metal-binding</keyword>
<keyword evidence="3" id="KW-0460">Magnesium</keyword>
<dbReference type="GO" id="GO:0008253">
    <property type="term" value="F:5'-nucleotidase activity"/>
    <property type="evidence" value="ECO:0007669"/>
    <property type="project" value="TreeGrafter"/>
</dbReference>
<gene>
    <name evidence="4" type="ORF">GSONMT00076511001</name>
</gene>
<dbReference type="InterPro" id="IPR008380">
    <property type="entry name" value="HAD-SF_hydro_IG_5-nucl"/>
</dbReference>
<evidence type="ECO:0000256" key="1">
    <source>
        <dbReference type="ARBA" id="ARBA00022723"/>
    </source>
</evidence>
<dbReference type="GO" id="GO:0046872">
    <property type="term" value="F:metal ion binding"/>
    <property type="evidence" value="ECO:0007669"/>
    <property type="project" value="UniProtKB-KW"/>
</dbReference>
<name>A0A060WIK9_ONCMY</name>
<proteinExistence type="predicted"/>
<dbReference type="AlphaFoldDB" id="A0A060WIK9"/>
<dbReference type="SUPFAM" id="SSF56784">
    <property type="entry name" value="HAD-like"/>
    <property type="match status" value="1"/>
</dbReference>
<dbReference type="Proteomes" id="UP000193380">
    <property type="component" value="Unassembled WGS sequence"/>
</dbReference>
<evidence type="ECO:0000256" key="2">
    <source>
        <dbReference type="ARBA" id="ARBA00022801"/>
    </source>
</evidence>
<evidence type="ECO:0008006" key="6">
    <source>
        <dbReference type="Google" id="ProtNLM"/>
    </source>
</evidence>
<dbReference type="PANTHER" id="PTHR12103">
    <property type="entry name" value="5'-NUCLEOTIDASE DOMAIN-CONTAINING"/>
    <property type="match status" value="1"/>
</dbReference>
<dbReference type="PANTHER" id="PTHR12103:SF38">
    <property type="entry name" value="5'-NUCLEOTIDASE DOMAIN-CONTAINING PROTEIN 1"/>
    <property type="match status" value="1"/>
</dbReference>
<dbReference type="EMBL" id="FR904568">
    <property type="protein sequence ID" value="CDQ67007.1"/>
    <property type="molecule type" value="Genomic_DNA"/>
</dbReference>